<feature type="transmembrane region" description="Helical" evidence="8">
    <location>
        <begin position="303"/>
        <end position="321"/>
    </location>
</feature>
<accession>A0ABY4WJ99</accession>
<dbReference type="PANTHER" id="PTHR23517">
    <property type="entry name" value="RESISTANCE PROTEIN MDTM, PUTATIVE-RELATED-RELATED"/>
    <property type="match status" value="1"/>
</dbReference>
<dbReference type="Gene3D" id="1.20.1250.20">
    <property type="entry name" value="MFS general substrate transporter like domains"/>
    <property type="match status" value="1"/>
</dbReference>
<feature type="transmembrane region" description="Helical" evidence="8">
    <location>
        <begin position="16"/>
        <end position="39"/>
    </location>
</feature>
<evidence type="ECO:0000313" key="10">
    <source>
        <dbReference type="EMBL" id="USG67213.1"/>
    </source>
</evidence>
<evidence type="ECO:0000256" key="8">
    <source>
        <dbReference type="SAM" id="Phobius"/>
    </source>
</evidence>
<dbReference type="EMBL" id="CP098755">
    <property type="protein sequence ID" value="USG67213.1"/>
    <property type="molecule type" value="Genomic_DNA"/>
</dbReference>
<evidence type="ECO:0000256" key="7">
    <source>
        <dbReference type="SAM" id="MobiDB-lite"/>
    </source>
</evidence>
<feature type="transmembrane region" description="Helical" evidence="8">
    <location>
        <begin position="277"/>
        <end position="297"/>
    </location>
</feature>
<keyword evidence="4 8" id="KW-0812">Transmembrane</keyword>
<feature type="transmembrane region" description="Helical" evidence="8">
    <location>
        <begin position="372"/>
        <end position="394"/>
    </location>
</feature>
<feature type="transmembrane region" description="Helical" evidence="8">
    <location>
        <begin position="246"/>
        <end position="265"/>
    </location>
</feature>
<evidence type="ECO:0000259" key="9">
    <source>
        <dbReference type="PROSITE" id="PS50850"/>
    </source>
</evidence>
<feature type="transmembrane region" description="Helical" evidence="8">
    <location>
        <begin position="79"/>
        <end position="97"/>
    </location>
</feature>
<dbReference type="InterPro" id="IPR020846">
    <property type="entry name" value="MFS_dom"/>
</dbReference>
<feature type="transmembrane region" description="Helical" evidence="8">
    <location>
        <begin position="103"/>
        <end position="122"/>
    </location>
</feature>
<reference evidence="10" key="1">
    <citation type="submission" date="2022-06" db="EMBL/GenBank/DDBJ databases">
        <title>Genome sequencing of Brevibacillus sp. BB3-R1.</title>
        <authorList>
            <person name="Heo J."/>
            <person name="Lee D."/>
            <person name="Won M."/>
            <person name="Han B.-H."/>
            <person name="Hong S.-B."/>
            <person name="Kwon S.-W."/>
        </authorList>
    </citation>
    <scope>NUCLEOTIDE SEQUENCE</scope>
    <source>
        <strain evidence="10">BB3-R1</strain>
    </source>
</reference>
<organism evidence="10 11">
    <name type="scientific">Brevibacillus ruminantium</name>
    <dbReference type="NCBI Taxonomy" id="2950604"/>
    <lineage>
        <taxon>Bacteria</taxon>
        <taxon>Bacillati</taxon>
        <taxon>Bacillota</taxon>
        <taxon>Bacilli</taxon>
        <taxon>Bacillales</taxon>
        <taxon>Paenibacillaceae</taxon>
        <taxon>Brevibacillus</taxon>
    </lineage>
</organism>
<dbReference type="Proteomes" id="UP001056500">
    <property type="component" value="Chromosome"/>
</dbReference>
<keyword evidence="2" id="KW-0813">Transport</keyword>
<dbReference type="Pfam" id="PF07690">
    <property type="entry name" value="MFS_1"/>
    <property type="match status" value="1"/>
</dbReference>
<keyword evidence="3" id="KW-1003">Cell membrane</keyword>
<dbReference type="RefSeq" id="WP_251874315.1">
    <property type="nucleotide sequence ID" value="NZ_CP098755.1"/>
</dbReference>
<feature type="transmembrane region" description="Helical" evidence="8">
    <location>
        <begin position="213"/>
        <end position="234"/>
    </location>
</feature>
<dbReference type="SUPFAM" id="SSF103473">
    <property type="entry name" value="MFS general substrate transporter"/>
    <property type="match status" value="1"/>
</dbReference>
<evidence type="ECO:0000256" key="5">
    <source>
        <dbReference type="ARBA" id="ARBA00022989"/>
    </source>
</evidence>
<protein>
    <submittedName>
        <fullName evidence="10">MFS transporter</fullName>
    </submittedName>
</protein>
<dbReference type="InterPro" id="IPR005829">
    <property type="entry name" value="Sugar_transporter_CS"/>
</dbReference>
<evidence type="ECO:0000256" key="6">
    <source>
        <dbReference type="ARBA" id="ARBA00023136"/>
    </source>
</evidence>
<evidence type="ECO:0000256" key="1">
    <source>
        <dbReference type="ARBA" id="ARBA00004651"/>
    </source>
</evidence>
<feature type="region of interest" description="Disordered" evidence="7">
    <location>
        <begin position="400"/>
        <end position="419"/>
    </location>
</feature>
<feature type="domain" description="Major facilitator superfamily (MFS) profile" evidence="9">
    <location>
        <begin position="13"/>
        <end position="398"/>
    </location>
</feature>
<comment type="subcellular location">
    <subcellularLocation>
        <location evidence="1">Cell membrane</location>
        <topology evidence="1">Multi-pass membrane protein</topology>
    </subcellularLocation>
</comment>
<dbReference type="PROSITE" id="PS50850">
    <property type="entry name" value="MFS"/>
    <property type="match status" value="1"/>
</dbReference>
<dbReference type="InterPro" id="IPR011701">
    <property type="entry name" value="MFS"/>
</dbReference>
<evidence type="ECO:0000256" key="3">
    <source>
        <dbReference type="ARBA" id="ARBA00022475"/>
    </source>
</evidence>
<dbReference type="PROSITE" id="PS00216">
    <property type="entry name" value="SUGAR_TRANSPORT_1"/>
    <property type="match status" value="1"/>
</dbReference>
<name>A0ABY4WJ99_9BACL</name>
<gene>
    <name evidence="10" type="ORF">NDK47_07970</name>
</gene>
<feature type="transmembrane region" description="Helical" evidence="8">
    <location>
        <begin position="333"/>
        <end position="352"/>
    </location>
</feature>
<keyword evidence="11" id="KW-1185">Reference proteome</keyword>
<evidence type="ECO:0000313" key="11">
    <source>
        <dbReference type="Proteomes" id="UP001056500"/>
    </source>
</evidence>
<sequence>MTVATEQLWRNKTYSLLLVLVFFMHLASYLIIPVFPVFLKKARALSLGQVGLVLGIGSLTYQAGSLLGGPLSDRLGRRFIMITGALLQAGAMLGYHFSESYPLFLFFSGLNGLGVGLLSPTIKAMIADKVRADQRTAAFSWRGIFAHSGIIIAGLTITWMTARNLYPFLLSAMVFLLLATAIRFILPNDRCTGDDCKKTPLSEYRHILRHRSFLLFSAISLLIWAFYAQFALVLPLRGEYVLKSAHLIGLIWTINSVSVVLLQGLISRYVLFRINPYLSLIGGILMVGAGLFGIGFADRFATLSTAAVLFIIGEMLLMPVTDSLVGHFAREEWLGAYFGMANFVSGIGTALGTSIGGTMLERLGGVGSTYPWIVYALATVVLAIVMGLFAMYAMPRHKRGTPASAVYPTQPGRRKEPAK</sequence>
<feature type="transmembrane region" description="Helical" evidence="8">
    <location>
        <begin position="45"/>
        <end position="67"/>
    </location>
</feature>
<keyword evidence="6 8" id="KW-0472">Membrane</keyword>
<evidence type="ECO:0000256" key="2">
    <source>
        <dbReference type="ARBA" id="ARBA00022448"/>
    </source>
</evidence>
<feature type="transmembrane region" description="Helical" evidence="8">
    <location>
        <begin position="168"/>
        <end position="186"/>
    </location>
</feature>
<dbReference type="InterPro" id="IPR050171">
    <property type="entry name" value="MFS_Transporters"/>
</dbReference>
<proteinExistence type="predicted"/>
<dbReference type="InterPro" id="IPR036259">
    <property type="entry name" value="MFS_trans_sf"/>
</dbReference>
<keyword evidence="5 8" id="KW-1133">Transmembrane helix</keyword>
<dbReference type="PANTHER" id="PTHR23517:SF2">
    <property type="entry name" value="MULTIDRUG RESISTANCE PROTEIN MDTH"/>
    <property type="match status" value="1"/>
</dbReference>
<feature type="transmembrane region" description="Helical" evidence="8">
    <location>
        <begin position="143"/>
        <end position="162"/>
    </location>
</feature>
<evidence type="ECO:0000256" key="4">
    <source>
        <dbReference type="ARBA" id="ARBA00022692"/>
    </source>
</evidence>